<keyword evidence="1" id="KW-0696">RNA-directed RNA polymerase</keyword>
<organism evidence="1">
    <name type="scientific">Suillus luteus narnavirus 4</name>
    <dbReference type="NCBI Taxonomy" id="3067823"/>
    <lineage>
        <taxon>Viruses</taxon>
        <taxon>Riboviria</taxon>
        <taxon>Orthornavirae</taxon>
        <taxon>Lenarviricota</taxon>
        <taxon>Amabiliviricetes</taxon>
        <taxon>Wolframvirales</taxon>
        <taxon>Splipalmiviridae</taxon>
        <taxon>Divipalmivirus</taxon>
        <taxon>Divipalmivirus suilli</taxon>
    </lineage>
</organism>
<sequence>MIFRSGRESESNSNLSLPDSMLSTSDNFLLPDGSYFNPDIGLDDESSQDDLIIQHWEPMRDKANEWLAKYGFESISQDDIDSGVAEISAEVGDDEEIISSNKAFLGLLLPMQELAGMKASVEDTTISSRYGNFAEDLLILPHGPGQTYHFTRNTSLTADMSYLDVPKLRLAIDIRPMRMGHSHTNDGKAALIGQRNEWIPFDSPIKGIYEIFSLYQDVNLGLKRDKRFPYLPQSLGGYGKPIPFREPSNFERFNRAFKQGTFAELNREIVRRTIVFLHNESLGFEQDRDPLLGHIVRFESQYHDWIKNRSIYAPVTRLDIPDKLLRHKAGQLTRNRVVNNALIRLAAEGRLITESKLAIALEHNALCDALLGSETIADFKSRRDKAISEWRTLSLYSLESYGFIKKLSLQGYGLKPLRAVEILRFISLVKEKRYNLKALLRDENFYWPEAMTEVYAHGPMMVHFRCYPRTKAGAFTFAEHEWDIPAIDTSEDDRLTDLENWLRNGAVGPQPTAMVNDDDEIVNQSRSDAIIALVTEDRNLCREINRVKGSPVFRVPVEWYYRSVAFGDADSPWVSKVKEWYPSFDVQEIIDSGSVESAEEHYFLFGVKSKTRMRQPFNIRREEGIDPLYFEEDDSPNGYDPPPGRPDFFDRRNILGLRSRRKRTFRRVSNLPMV</sequence>
<evidence type="ECO:0000313" key="1">
    <source>
        <dbReference type="EMBL" id="WLK77412.1"/>
    </source>
</evidence>
<protein>
    <submittedName>
        <fullName evidence="1">RNA-dependent RNA polymerase</fullName>
    </submittedName>
</protein>
<dbReference type="EMBL" id="OQ862539">
    <property type="protein sequence ID" value="WLK77412.1"/>
    <property type="molecule type" value="Genomic_RNA"/>
</dbReference>
<name>A0AA49X7F0_9VIRU</name>
<dbReference type="GO" id="GO:0003968">
    <property type="term" value="F:RNA-directed RNA polymerase activity"/>
    <property type="evidence" value="ECO:0007669"/>
    <property type="project" value="UniProtKB-KW"/>
</dbReference>
<reference evidence="1" key="1">
    <citation type="journal article" date="2023" name="Front. Cell. Infect. Microbiol.">
        <title>Virome Analysis of an Ectomycorrhizal Fungus Suillus luteus Revealing Potential Evolutionary Implications.</title>
        <authorList>
            <person name="Liu H."/>
            <person name="Zhang Y."/>
            <person name="Liu Y."/>
            <person name="Xiao J."/>
            <person name="Huang Z."/>
            <person name="Li Y."/>
            <person name="Li H."/>
            <person name="Li P."/>
        </authorList>
    </citation>
    <scope>NUCLEOTIDE SEQUENCE</scope>
    <source>
        <strain evidence="1">SlNV4</strain>
    </source>
</reference>
<proteinExistence type="predicted"/>
<keyword evidence="1" id="KW-0548">Nucleotidyltransferase</keyword>
<keyword evidence="1" id="KW-0808">Transferase</keyword>
<accession>A0AA49X7F0</accession>